<organism evidence="1 2">
    <name type="scientific">Chitinophaga filiformis</name>
    <name type="common">Myxococcus filiformis</name>
    <name type="synonym">Flexibacter filiformis</name>
    <dbReference type="NCBI Taxonomy" id="104663"/>
    <lineage>
        <taxon>Bacteria</taxon>
        <taxon>Pseudomonadati</taxon>
        <taxon>Bacteroidota</taxon>
        <taxon>Chitinophagia</taxon>
        <taxon>Chitinophagales</taxon>
        <taxon>Chitinophagaceae</taxon>
        <taxon>Chitinophaga</taxon>
    </lineage>
</organism>
<dbReference type="OrthoDB" id="9805604at2"/>
<dbReference type="Proteomes" id="UP000199045">
    <property type="component" value="Unassembled WGS sequence"/>
</dbReference>
<name>A0A1G7UEZ8_CHIFI</name>
<dbReference type="AlphaFoldDB" id="A0A1G7UEZ8"/>
<dbReference type="STRING" id="104663.SAMN04488121_104325"/>
<accession>A0A1G7UEZ8</accession>
<dbReference type="InterPro" id="IPR003329">
    <property type="entry name" value="Cytidylyl_trans"/>
</dbReference>
<dbReference type="CDD" id="cd02513">
    <property type="entry name" value="CMP-NeuAc_Synthase"/>
    <property type="match status" value="1"/>
</dbReference>
<dbReference type="PANTHER" id="PTHR21485">
    <property type="entry name" value="HAD SUPERFAMILY MEMBERS CMAS AND KDSC"/>
    <property type="match status" value="1"/>
</dbReference>
<reference evidence="1 2" key="1">
    <citation type="submission" date="2016-10" db="EMBL/GenBank/DDBJ databases">
        <authorList>
            <person name="de Groot N.N."/>
        </authorList>
    </citation>
    <scope>NUCLEOTIDE SEQUENCE [LARGE SCALE GENOMIC DNA]</scope>
    <source>
        <strain evidence="1 2">DSM 527</strain>
    </source>
</reference>
<dbReference type="RefSeq" id="WP_089834496.1">
    <property type="nucleotide sequence ID" value="NZ_FNBN01000004.1"/>
</dbReference>
<dbReference type="Gene3D" id="3.90.550.10">
    <property type="entry name" value="Spore Coat Polysaccharide Biosynthesis Protein SpsA, Chain A"/>
    <property type="match status" value="1"/>
</dbReference>
<keyword evidence="1" id="KW-0548">Nucleotidyltransferase</keyword>
<dbReference type="SUPFAM" id="SSF53448">
    <property type="entry name" value="Nucleotide-diphospho-sugar transferases"/>
    <property type="match status" value="1"/>
</dbReference>
<protein>
    <submittedName>
        <fullName evidence="1">N-acylneuraminate cytidylyltransferase</fullName>
    </submittedName>
</protein>
<evidence type="ECO:0000313" key="2">
    <source>
        <dbReference type="Proteomes" id="UP000199045"/>
    </source>
</evidence>
<dbReference type="GO" id="GO:0008781">
    <property type="term" value="F:N-acylneuraminate cytidylyltransferase activity"/>
    <property type="evidence" value="ECO:0007669"/>
    <property type="project" value="TreeGrafter"/>
</dbReference>
<dbReference type="EMBL" id="FNBN01000004">
    <property type="protein sequence ID" value="SDG45350.1"/>
    <property type="molecule type" value="Genomic_DNA"/>
</dbReference>
<dbReference type="Pfam" id="PF02348">
    <property type="entry name" value="CTP_transf_3"/>
    <property type="match status" value="1"/>
</dbReference>
<dbReference type="InterPro" id="IPR050793">
    <property type="entry name" value="CMP-NeuNAc_synthase"/>
</dbReference>
<keyword evidence="1" id="KW-0808">Transferase</keyword>
<evidence type="ECO:0000313" key="1">
    <source>
        <dbReference type="EMBL" id="SDG45350.1"/>
    </source>
</evidence>
<sequence>MKTLFLIPARGGSKGVPGKNIKPLGGKPLINYAIDAVKPLTAIENICISTDAEDIKAVAEANGISVPFLRPAYLAEDNSGTYEVCLHAIDFYEKQGHFFDVLVILQPTSPFRTTDNIREALQAFSPELDMVVSVKETKANPYTVLFEENNEGYLVKSKQGNFIRRQDCPRVWEYNGAIYVINIESLKRSPLNQFTKIRKYIMEEAESVDIDTPLDWEFSEFLLSKKTFL</sequence>
<dbReference type="InterPro" id="IPR029044">
    <property type="entry name" value="Nucleotide-diphossugar_trans"/>
</dbReference>
<dbReference type="PANTHER" id="PTHR21485:SF6">
    <property type="entry name" value="N-ACYLNEURAMINATE CYTIDYLYLTRANSFERASE-RELATED"/>
    <property type="match status" value="1"/>
</dbReference>
<gene>
    <name evidence="1" type="ORF">SAMN04488121_104325</name>
</gene>
<proteinExistence type="predicted"/>